<organism evidence="2 3">
    <name type="scientific">Haemaphysalis longicornis</name>
    <name type="common">Bush tick</name>
    <dbReference type="NCBI Taxonomy" id="44386"/>
    <lineage>
        <taxon>Eukaryota</taxon>
        <taxon>Metazoa</taxon>
        <taxon>Ecdysozoa</taxon>
        <taxon>Arthropoda</taxon>
        <taxon>Chelicerata</taxon>
        <taxon>Arachnida</taxon>
        <taxon>Acari</taxon>
        <taxon>Parasitiformes</taxon>
        <taxon>Ixodida</taxon>
        <taxon>Ixodoidea</taxon>
        <taxon>Ixodidae</taxon>
        <taxon>Haemaphysalinae</taxon>
        <taxon>Haemaphysalis</taxon>
    </lineage>
</organism>
<protein>
    <recommendedName>
        <fullName evidence="4">Secreted protein</fullName>
    </recommendedName>
</protein>
<reference evidence="2 3" key="1">
    <citation type="journal article" date="2020" name="Cell">
        <title>Large-Scale Comparative Analyses of Tick Genomes Elucidate Their Genetic Diversity and Vector Capacities.</title>
        <authorList>
            <consortium name="Tick Genome and Microbiome Consortium (TIGMIC)"/>
            <person name="Jia N."/>
            <person name="Wang J."/>
            <person name="Shi W."/>
            <person name="Du L."/>
            <person name="Sun Y."/>
            <person name="Zhan W."/>
            <person name="Jiang J.F."/>
            <person name="Wang Q."/>
            <person name="Zhang B."/>
            <person name="Ji P."/>
            <person name="Bell-Sakyi L."/>
            <person name="Cui X.M."/>
            <person name="Yuan T.T."/>
            <person name="Jiang B.G."/>
            <person name="Yang W.F."/>
            <person name="Lam T.T."/>
            <person name="Chang Q.C."/>
            <person name="Ding S.J."/>
            <person name="Wang X.J."/>
            <person name="Zhu J.G."/>
            <person name="Ruan X.D."/>
            <person name="Zhao L."/>
            <person name="Wei J.T."/>
            <person name="Ye R.Z."/>
            <person name="Que T.C."/>
            <person name="Du C.H."/>
            <person name="Zhou Y.H."/>
            <person name="Cheng J.X."/>
            <person name="Dai P.F."/>
            <person name="Guo W.B."/>
            <person name="Han X.H."/>
            <person name="Huang E.J."/>
            <person name="Li L.F."/>
            <person name="Wei W."/>
            <person name="Gao Y.C."/>
            <person name="Liu J.Z."/>
            <person name="Shao H.Z."/>
            <person name="Wang X."/>
            <person name="Wang C.C."/>
            <person name="Yang T.C."/>
            <person name="Huo Q.B."/>
            <person name="Li W."/>
            <person name="Chen H.Y."/>
            <person name="Chen S.E."/>
            <person name="Zhou L.G."/>
            <person name="Ni X.B."/>
            <person name="Tian J.H."/>
            <person name="Sheng Y."/>
            <person name="Liu T."/>
            <person name="Pan Y.S."/>
            <person name="Xia L.Y."/>
            <person name="Li J."/>
            <person name="Zhao F."/>
            <person name="Cao W.C."/>
        </authorList>
    </citation>
    <scope>NUCLEOTIDE SEQUENCE [LARGE SCALE GENOMIC DNA]</scope>
    <source>
        <strain evidence="2">HaeL-2018</strain>
    </source>
</reference>
<feature type="signal peptide" evidence="1">
    <location>
        <begin position="1"/>
        <end position="20"/>
    </location>
</feature>
<dbReference type="AlphaFoldDB" id="A0A9J6GVC7"/>
<evidence type="ECO:0008006" key="4">
    <source>
        <dbReference type="Google" id="ProtNLM"/>
    </source>
</evidence>
<keyword evidence="1" id="KW-0732">Signal</keyword>
<evidence type="ECO:0000313" key="2">
    <source>
        <dbReference type="EMBL" id="KAH9378228.1"/>
    </source>
</evidence>
<keyword evidence="3" id="KW-1185">Reference proteome</keyword>
<dbReference type="VEuPathDB" id="VectorBase:HLOH_052631"/>
<dbReference type="EMBL" id="JABSTR010000008">
    <property type="protein sequence ID" value="KAH9378228.1"/>
    <property type="molecule type" value="Genomic_DNA"/>
</dbReference>
<evidence type="ECO:0000313" key="3">
    <source>
        <dbReference type="Proteomes" id="UP000821853"/>
    </source>
</evidence>
<name>A0A9J6GVC7_HAELO</name>
<proteinExistence type="predicted"/>
<accession>A0A9J6GVC7</accession>
<sequence>MQGALVLAPLLLDHLGVGAGYQVQEVLVVHRLVEQSHGPGGVALLWHTEVASPPVRPQHGFWQHVPADEPRQGLTVPPLDLEQAALPGAHPHEADHPRTPYSSSVDAVSGQVATLVRLPAPLVQGLVHLYHLTGATHLWSQLELLGCHLSSEASPMHHRLQSEPLK</sequence>
<gene>
    <name evidence="2" type="ORF">HPB48_015339</name>
</gene>
<comment type="caution">
    <text evidence="2">The sequence shown here is derived from an EMBL/GenBank/DDBJ whole genome shotgun (WGS) entry which is preliminary data.</text>
</comment>
<feature type="chain" id="PRO_5039943039" description="Secreted protein" evidence="1">
    <location>
        <begin position="21"/>
        <end position="166"/>
    </location>
</feature>
<dbReference type="Proteomes" id="UP000821853">
    <property type="component" value="Unassembled WGS sequence"/>
</dbReference>
<evidence type="ECO:0000256" key="1">
    <source>
        <dbReference type="SAM" id="SignalP"/>
    </source>
</evidence>